<dbReference type="PANTHER" id="PTHR48208:SF2">
    <property type="entry name" value="CENTROMERE PROTEIN I"/>
    <property type="match status" value="1"/>
</dbReference>
<dbReference type="GO" id="GO:0034080">
    <property type="term" value="P:CENP-A containing chromatin assembly"/>
    <property type="evidence" value="ECO:0007669"/>
    <property type="project" value="TreeGrafter"/>
</dbReference>
<dbReference type="GO" id="GO:0000939">
    <property type="term" value="C:inner kinetochore"/>
    <property type="evidence" value="ECO:0007669"/>
    <property type="project" value="TreeGrafter"/>
</dbReference>
<gene>
    <name evidence="1" type="ORF">ElyMa_001066300</name>
</gene>
<evidence type="ECO:0000313" key="1">
    <source>
        <dbReference type="EMBL" id="GFS00210.1"/>
    </source>
</evidence>
<protein>
    <submittedName>
        <fullName evidence="1">Centromere protein I-like</fullName>
    </submittedName>
</protein>
<sequence length="244" mass="27857">MELVKCVDTTLVLGLRMERDHLLLQTVAKQFVEMTSVLFTKYSLPLICFPTNVFYRLLLSDCPATLASVCGSLNQFKTSIRALRESAYHPTNPSVRFTLCDTVTCFPAPDSDTASQKLSLDFFNSVLLDVMGMLWQGRIFTQRKRLLSTMATDFQMPKHVDPNTCQKTLSIFQGPAFLGLAYKFLTEAQGTEKKSHPTQIEKFKEIYLQFLDREGFTQFRELVDTNIKSRKSMTQEAEESVMDQ</sequence>
<dbReference type="Proteomes" id="UP000762676">
    <property type="component" value="Unassembled WGS sequence"/>
</dbReference>
<dbReference type="GO" id="GO:0000070">
    <property type="term" value="P:mitotic sister chromatid segregation"/>
    <property type="evidence" value="ECO:0007669"/>
    <property type="project" value="TreeGrafter"/>
</dbReference>
<organism evidence="1 2">
    <name type="scientific">Elysia marginata</name>
    <dbReference type="NCBI Taxonomy" id="1093978"/>
    <lineage>
        <taxon>Eukaryota</taxon>
        <taxon>Metazoa</taxon>
        <taxon>Spiralia</taxon>
        <taxon>Lophotrochozoa</taxon>
        <taxon>Mollusca</taxon>
        <taxon>Gastropoda</taxon>
        <taxon>Heterobranchia</taxon>
        <taxon>Euthyneura</taxon>
        <taxon>Panpulmonata</taxon>
        <taxon>Sacoglossa</taxon>
        <taxon>Placobranchoidea</taxon>
        <taxon>Plakobranchidae</taxon>
        <taxon>Elysia</taxon>
    </lineage>
</organism>
<proteinExistence type="predicted"/>
<dbReference type="EMBL" id="BMAT01002150">
    <property type="protein sequence ID" value="GFS00210.1"/>
    <property type="molecule type" value="Genomic_DNA"/>
</dbReference>
<name>A0AAV4HR70_9GAST</name>
<evidence type="ECO:0000313" key="2">
    <source>
        <dbReference type="Proteomes" id="UP000762676"/>
    </source>
</evidence>
<dbReference type="AlphaFoldDB" id="A0AAV4HR70"/>
<accession>A0AAV4HR70</accession>
<dbReference type="PANTHER" id="PTHR48208">
    <property type="entry name" value="CENTROMERE PROTEIN I"/>
    <property type="match status" value="1"/>
</dbReference>
<keyword evidence="2" id="KW-1185">Reference proteome</keyword>
<comment type="caution">
    <text evidence="1">The sequence shown here is derived from an EMBL/GenBank/DDBJ whole genome shotgun (WGS) entry which is preliminary data.</text>
</comment>
<reference evidence="1 2" key="1">
    <citation type="journal article" date="2021" name="Elife">
        <title>Chloroplast acquisition without the gene transfer in kleptoplastic sea slugs, Plakobranchus ocellatus.</title>
        <authorList>
            <person name="Maeda T."/>
            <person name="Takahashi S."/>
            <person name="Yoshida T."/>
            <person name="Shimamura S."/>
            <person name="Takaki Y."/>
            <person name="Nagai Y."/>
            <person name="Toyoda A."/>
            <person name="Suzuki Y."/>
            <person name="Arimoto A."/>
            <person name="Ishii H."/>
            <person name="Satoh N."/>
            <person name="Nishiyama T."/>
            <person name="Hasebe M."/>
            <person name="Maruyama T."/>
            <person name="Minagawa J."/>
            <person name="Obokata J."/>
            <person name="Shigenobu S."/>
        </authorList>
    </citation>
    <scope>NUCLEOTIDE SEQUENCE [LARGE SCALE GENOMIC DNA]</scope>
</reference>